<name>A0ABR3JKM2_9AGAR</name>
<dbReference type="InterPro" id="IPR000581">
    <property type="entry name" value="ILV_EDD_N"/>
</dbReference>
<keyword evidence="2" id="KW-0456">Lyase</keyword>
<keyword evidence="5" id="KW-1185">Reference proteome</keyword>
<comment type="similarity">
    <text evidence="1">Belongs to the IlvD/Edd family.</text>
</comment>
<dbReference type="Pfam" id="PF00920">
    <property type="entry name" value="ILVD_EDD_N"/>
    <property type="match status" value="1"/>
</dbReference>
<comment type="caution">
    <text evidence="4">The sequence shown here is derived from an EMBL/GenBank/DDBJ whole genome shotgun (WGS) entry which is preliminary data.</text>
</comment>
<gene>
    <name evidence="4" type="ORF">HGRIS_002494</name>
</gene>
<accession>A0ABR3JKM2</accession>
<protein>
    <recommendedName>
        <fullName evidence="3">Dihydroxy-acid/6-phosphogluconate dehydratase N-terminal domain-containing protein</fullName>
    </recommendedName>
</protein>
<organism evidence="4 5">
    <name type="scientific">Hohenbuehelia grisea</name>
    <dbReference type="NCBI Taxonomy" id="104357"/>
    <lineage>
        <taxon>Eukaryota</taxon>
        <taxon>Fungi</taxon>
        <taxon>Dikarya</taxon>
        <taxon>Basidiomycota</taxon>
        <taxon>Agaricomycotina</taxon>
        <taxon>Agaricomycetes</taxon>
        <taxon>Agaricomycetidae</taxon>
        <taxon>Agaricales</taxon>
        <taxon>Pleurotineae</taxon>
        <taxon>Pleurotaceae</taxon>
        <taxon>Hohenbuehelia</taxon>
    </lineage>
</organism>
<dbReference type="InterPro" id="IPR050165">
    <property type="entry name" value="DHAD_IlvD/Edd"/>
</dbReference>
<reference evidence="5" key="1">
    <citation type="submission" date="2024-06" db="EMBL/GenBank/DDBJ databases">
        <title>Multi-omics analyses provide insights into the biosynthesis of the anticancer antibiotic pleurotin in Hohenbuehelia grisea.</title>
        <authorList>
            <person name="Weaver J.A."/>
            <person name="Alberti F."/>
        </authorList>
    </citation>
    <scope>NUCLEOTIDE SEQUENCE [LARGE SCALE GENOMIC DNA]</scope>
    <source>
        <strain evidence="5">T-177</strain>
    </source>
</reference>
<evidence type="ECO:0000313" key="4">
    <source>
        <dbReference type="EMBL" id="KAL0956344.1"/>
    </source>
</evidence>
<evidence type="ECO:0000313" key="5">
    <source>
        <dbReference type="Proteomes" id="UP001556367"/>
    </source>
</evidence>
<dbReference type="PANTHER" id="PTHR21000">
    <property type="entry name" value="DIHYDROXY-ACID DEHYDRATASE DAD"/>
    <property type="match status" value="1"/>
</dbReference>
<dbReference type="EMBL" id="JASNQZ010000006">
    <property type="protein sequence ID" value="KAL0956344.1"/>
    <property type="molecule type" value="Genomic_DNA"/>
</dbReference>
<proteinExistence type="inferred from homology"/>
<feature type="domain" description="Dihydroxy-acid/6-phosphogluconate dehydratase N-terminal" evidence="3">
    <location>
        <begin position="56"/>
        <end position="115"/>
    </location>
</feature>
<dbReference type="Proteomes" id="UP001556367">
    <property type="component" value="Unassembled WGS sequence"/>
</dbReference>
<dbReference type="InterPro" id="IPR037237">
    <property type="entry name" value="IlvD/EDD_N"/>
</dbReference>
<evidence type="ECO:0000259" key="3">
    <source>
        <dbReference type="Pfam" id="PF00920"/>
    </source>
</evidence>
<evidence type="ECO:0000256" key="2">
    <source>
        <dbReference type="ARBA" id="ARBA00023239"/>
    </source>
</evidence>
<dbReference type="PANTHER" id="PTHR21000:SF5">
    <property type="entry name" value="DIHYDROXY-ACID DEHYDRATASE, MITOCHONDRIAL"/>
    <property type="match status" value="1"/>
</dbReference>
<evidence type="ECO:0000256" key="1">
    <source>
        <dbReference type="ARBA" id="ARBA00006486"/>
    </source>
</evidence>
<dbReference type="SUPFAM" id="SSF143975">
    <property type="entry name" value="IlvD/EDD N-terminal domain-like"/>
    <property type="match status" value="1"/>
</dbReference>
<sequence>MSTSEVEIRSIPKPGIQAASNVKLNKISCQLTQNKARGGAQAMLYAVGLTEEDMNKPQIGISPIWWEGNPCNSHLMDLARHVKDGCKQEDMVGLIFNTIGVSDAITMGTDGMRYS</sequence>